<protein>
    <submittedName>
        <fullName evidence="1">Uncharacterized protein</fullName>
    </submittedName>
</protein>
<organism evidence="1 2">
    <name type="scientific">Halotia branconii CENA392</name>
    <dbReference type="NCBI Taxonomy" id="1539056"/>
    <lineage>
        <taxon>Bacteria</taxon>
        <taxon>Bacillati</taxon>
        <taxon>Cyanobacteriota</taxon>
        <taxon>Cyanophyceae</taxon>
        <taxon>Nostocales</taxon>
        <taxon>Nodulariaceae</taxon>
        <taxon>Halotia</taxon>
    </lineage>
</organism>
<reference evidence="1 2" key="1">
    <citation type="journal article" date="2023" name="Limnol Oceanogr Lett">
        <title>Environmental adaptations by the intertidal Antarctic cyanobacterium Halotia branconii CENA392 as revealed using long-read genome sequencing.</title>
        <authorList>
            <person name="Dextro R.B."/>
            <person name="Delbaje E."/>
            <person name="Freitas P.N.N."/>
            <person name="Geraldes V."/>
            <person name="Pinto E."/>
            <person name="Long P.F."/>
            <person name="Fiore M.F."/>
        </authorList>
    </citation>
    <scope>NUCLEOTIDE SEQUENCE [LARGE SCALE GENOMIC DNA]</scope>
    <source>
        <strain evidence="1 2">CENA392</strain>
    </source>
</reference>
<name>A0AAJ6PAI1_9CYAN</name>
<sequence>MKPNFEEMNVPELRKYVLEHRDDLEAMRVLFHHPSLKWKIMPPLATVDGIQVEENIRTVEEAIKQRIDAGNSDDK</sequence>
<dbReference type="RefSeq" id="WP_281484016.1">
    <property type="nucleotide sequence ID" value="NZ_CP124543.1"/>
</dbReference>
<dbReference type="InterPro" id="IPR054053">
    <property type="entry name" value="DUF6887"/>
</dbReference>
<dbReference type="KEGG" id="hbq:QI031_04495"/>
<keyword evidence="2" id="KW-1185">Reference proteome</keyword>
<dbReference type="Proteomes" id="UP001223520">
    <property type="component" value="Chromosome"/>
</dbReference>
<dbReference type="AlphaFoldDB" id="A0AAJ6PAI1"/>
<evidence type="ECO:0000313" key="2">
    <source>
        <dbReference type="Proteomes" id="UP001223520"/>
    </source>
</evidence>
<accession>A0AAJ6PAI1</accession>
<dbReference type="EMBL" id="CP124543">
    <property type="protein sequence ID" value="WGV26772.1"/>
    <property type="molecule type" value="Genomic_DNA"/>
</dbReference>
<gene>
    <name evidence="1" type="ORF">QI031_04495</name>
</gene>
<dbReference type="Pfam" id="PF21826">
    <property type="entry name" value="DUF6887"/>
    <property type="match status" value="1"/>
</dbReference>
<evidence type="ECO:0000313" key="1">
    <source>
        <dbReference type="EMBL" id="WGV26772.1"/>
    </source>
</evidence>
<proteinExistence type="predicted"/>